<dbReference type="SUPFAM" id="SSF81342">
    <property type="entry name" value="Transmembrane di-heme cytochromes"/>
    <property type="match status" value="1"/>
</dbReference>
<keyword evidence="2" id="KW-1003">Cell membrane</keyword>
<feature type="transmembrane region" description="Helical" evidence="6">
    <location>
        <begin position="52"/>
        <end position="70"/>
    </location>
</feature>
<dbReference type="EMBL" id="RXNV01000007">
    <property type="protein sequence ID" value="RTR30630.1"/>
    <property type="molecule type" value="Genomic_DNA"/>
</dbReference>
<dbReference type="AlphaFoldDB" id="A0A3S0LA66"/>
<feature type="transmembrane region" description="Helical" evidence="6">
    <location>
        <begin position="21"/>
        <end position="40"/>
    </location>
</feature>
<dbReference type="Pfam" id="PF01292">
    <property type="entry name" value="Ni_hydr_CYTB"/>
    <property type="match status" value="1"/>
</dbReference>
<protein>
    <submittedName>
        <fullName evidence="8">Cytochrome b/b6 domain-containing protein</fullName>
    </submittedName>
</protein>
<sequence>MSKPASAITKLFSKLNELQHLFIIILSAYLIATSGWILIGRSLRASASFWDLAHVYLGLVTAIISVTFLLSNCLKGKWRQYFPWLKGDFSQIKKDIIGLFKGKIPIAGGSGLFSWIEGLGMLVFVGVGVTGVVWYVLQGTPDALLWRGYHILLAKSFIGFIVLHIVLAGLHLLDFIRD</sequence>
<evidence type="ECO:0000256" key="5">
    <source>
        <dbReference type="ARBA" id="ARBA00023136"/>
    </source>
</evidence>
<dbReference type="GO" id="GO:0009055">
    <property type="term" value="F:electron transfer activity"/>
    <property type="evidence" value="ECO:0007669"/>
    <property type="project" value="InterPro"/>
</dbReference>
<organism evidence="8 9">
    <name type="scientific">Shewanella atlantica</name>
    <dbReference type="NCBI Taxonomy" id="271099"/>
    <lineage>
        <taxon>Bacteria</taxon>
        <taxon>Pseudomonadati</taxon>
        <taxon>Pseudomonadota</taxon>
        <taxon>Gammaproteobacteria</taxon>
        <taxon>Alteromonadales</taxon>
        <taxon>Shewanellaceae</taxon>
        <taxon>Shewanella</taxon>
    </lineage>
</organism>
<feature type="transmembrane region" description="Helical" evidence="6">
    <location>
        <begin position="112"/>
        <end position="137"/>
    </location>
</feature>
<name>A0A3S0LA66_9GAMM</name>
<dbReference type="GO" id="GO:0005886">
    <property type="term" value="C:plasma membrane"/>
    <property type="evidence" value="ECO:0007669"/>
    <property type="project" value="UniProtKB-SubCell"/>
</dbReference>
<gene>
    <name evidence="8" type="ORF">EKG39_15520</name>
</gene>
<reference evidence="8 9" key="1">
    <citation type="submission" date="2018-12" db="EMBL/GenBank/DDBJ databases">
        <authorList>
            <person name="Yu L."/>
        </authorList>
    </citation>
    <scope>NUCLEOTIDE SEQUENCE [LARGE SCALE GENOMIC DNA]</scope>
    <source>
        <strain evidence="8 9">HAW-EB5</strain>
    </source>
</reference>
<keyword evidence="4 6" id="KW-1133">Transmembrane helix</keyword>
<dbReference type="Proteomes" id="UP000282060">
    <property type="component" value="Unassembled WGS sequence"/>
</dbReference>
<evidence type="ECO:0000313" key="8">
    <source>
        <dbReference type="EMBL" id="RTR30630.1"/>
    </source>
</evidence>
<comment type="caution">
    <text evidence="8">The sequence shown here is derived from an EMBL/GenBank/DDBJ whole genome shotgun (WGS) entry which is preliminary data.</text>
</comment>
<comment type="subcellular location">
    <subcellularLocation>
        <location evidence="1">Cell membrane</location>
        <topology evidence="1">Multi-pass membrane protein</topology>
    </subcellularLocation>
</comment>
<proteinExistence type="predicted"/>
<dbReference type="InterPro" id="IPR011577">
    <property type="entry name" value="Cyt_b561_bac/Ni-Hgenase"/>
</dbReference>
<dbReference type="Gene3D" id="1.20.950.20">
    <property type="entry name" value="Transmembrane di-heme cytochromes, Chain C"/>
    <property type="match status" value="1"/>
</dbReference>
<dbReference type="OrthoDB" id="6265126at2"/>
<evidence type="ECO:0000256" key="6">
    <source>
        <dbReference type="SAM" id="Phobius"/>
    </source>
</evidence>
<dbReference type="InterPro" id="IPR016174">
    <property type="entry name" value="Di-haem_cyt_TM"/>
</dbReference>
<evidence type="ECO:0000256" key="2">
    <source>
        <dbReference type="ARBA" id="ARBA00022475"/>
    </source>
</evidence>
<keyword evidence="9" id="KW-1185">Reference proteome</keyword>
<feature type="transmembrane region" description="Helical" evidence="6">
    <location>
        <begin position="149"/>
        <end position="173"/>
    </location>
</feature>
<keyword evidence="3 6" id="KW-0812">Transmembrane</keyword>
<accession>A0A3S0LA66</accession>
<dbReference type="GO" id="GO:0022904">
    <property type="term" value="P:respiratory electron transport chain"/>
    <property type="evidence" value="ECO:0007669"/>
    <property type="project" value="InterPro"/>
</dbReference>
<dbReference type="RefSeq" id="WP_126506761.1">
    <property type="nucleotide sequence ID" value="NZ_RXNV01000007.1"/>
</dbReference>
<evidence type="ECO:0000256" key="1">
    <source>
        <dbReference type="ARBA" id="ARBA00004651"/>
    </source>
</evidence>
<evidence type="ECO:0000259" key="7">
    <source>
        <dbReference type="Pfam" id="PF01292"/>
    </source>
</evidence>
<keyword evidence="5 6" id="KW-0472">Membrane</keyword>
<evidence type="ECO:0000313" key="9">
    <source>
        <dbReference type="Proteomes" id="UP000282060"/>
    </source>
</evidence>
<evidence type="ECO:0000256" key="3">
    <source>
        <dbReference type="ARBA" id="ARBA00022692"/>
    </source>
</evidence>
<evidence type="ECO:0000256" key="4">
    <source>
        <dbReference type="ARBA" id="ARBA00022989"/>
    </source>
</evidence>
<feature type="domain" description="Cytochrome b561 bacterial/Ni-hydrogenase" evidence="7">
    <location>
        <begin position="15"/>
        <end position="171"/>
    </location>
</feature>